<keyword evidence="2" id="KW-1185">Reference proteome</keyword>
<evidence type="ECO:0000313" key="1">
    <source>
        <dbReference type="EMBL" id="CZT23152.1"/>
    </source>
</evidence>
<dbReference type="RefSeq" id="XP_023629876.1">
    <property type="nucleotide sequence ID" value="XM_023774108.1"/>
</dbReference>
<organism evidence="1 2">
    <name type="scientific">Ramularia collo-cygni</name>
    <dbReference type="NCBI Taxonomy" id="112498"/>
    <lineage>
        <taxon>Eukaryota</taxon>
        <taxon>Fungi</taxon>
        <taxon>Dikarya</taxon>
        <taxon>Ascomycota</taxon>
        <taxon>Pezizomycotina</taxon>
        <taxon>Dothideomycetes</taxon>
        <taxon>Dothideomycetidae</taxon>
        <taxon>Mycosphaerellales</taxon>
        <taxon>Mycosphaerellaceae</taxon>
        <taxon>Ramularia</taxon>
    </lineage>
</organism>
<dbReference type="SUPFAM" id="SSF81383">
    <property type="entry name" value="F-box domain"/>
    <property type="match status" value="1"/>
</dbReference>
<evidence type="ECO:0000313" key="2">
    <source>
        <dbReference type="Proteomes" id="UP000225277"/>
    </source>
</evidence>
<sequence length="307" mass="35957">MATSDPPAAQGDHAAKRVLGTQELLEQILKNLGPRDLTRAMRICKHFDLTINTAPGFPRLLLRQHLPAEVRPWTEWAPPPRLPLGLNLHLNGKEPYGLLGPRNCEWYITSAFPLRLITQNPFSGITNWDWDLRLNKRQWNASRPLIGENHVFKIFSIYGEATWDPKYDEIILNLEMKKIDSWNARGWRQDGGSSLEKTLLSKFKMEGTWSITVKDRKWRFEIIKQTIFLDELQVTTRRKSDRGHVCIIRDTLPINGTVGEILMWLEELMEVEIENIESQPLVEKWKDRTGRYTFQYVKDALLRRFRR</sequence>
<accession>A0A2D3VDL6</accession>
<dbReference type="AlphaFoldDB" id="A0A2D3VDL6"/>
<dbReference type="Proteomes" id="UP000225277">
    <property type="component" value="Unassembled WGS sequence"/>
</dbReference>
<proteinExistence type="predicted"/>
<name>A0A2D3VDL6_9PEZI</name>
<protein>
    <recommendedName>
        <fullName evidence="3">F-box domain-containing protein</fullName>
    </recommendedName>
</protein>
<dbReference type="EMBL" id="FJUY01000015">
    <property type="protein sequence ID" value="CZT23152.1"/>
    <property type="molecule type" value="Genomic_DNA"/>
</dbReference>
<gene>
    <name evidence="1" type="ORF">RCC_08862</name>
</gene>
<evidence type="ECO:0008006" key="3">
    <source>
        <dbReference type="Google" id="ProtNLM"/>
    </source>
</evidence>
<dbReference type="GeneID" id="35603942"/>
<dbReference type="CDD" id="cd09917">
    <property type="entry name" value="F-box_SF"/>
    <property type="match status" value="1"/>
</dbReference>
<dbReference type="InterPro" id="IPR036047">
    <property type="entry name" value="F-box-like_dom_sf"/>
</dbReference>
<reference evidence="1 2" key="1">
    <citation type="submission" date="2016-03" db="EMBL/GenBank/DDBJ databases">
        <authorList>
            <person name="Ploux O."/>
        </authorList>
    </citation>
    <scope>NUCLEOTIDE SEQUENCE [LARGE SCALE GENOMIC DNA]</scope>
    <source>
        <strain evidence="1 2">URUG2</strain>
    </source>
</reference>